<gene>
    <name evidence="2" type="ORF">NPIL_211691</name>
</gene>
<proteinExistence type="predicted"/>
<dbReference type="OrthoDB" id="6783097at2759"/>
<evidence type="ECO:0000313" key="3">
    <source>
        <dbReference type="Proteomes" id="UP000887013"/>
    </source>
</evidence>
<evidence type="ECO:0000256" key="1">
    <source>
        <dbReference type="SAM" id="MobiDB-lite"/>
    </source>
</evidence>
<keyword evidence="3" id="KW-1185">Reference proteome</keyword>
<feature type="region of interest" description="Disordered" evidence="1">
    <location>
        <begin position="27"/>
        <end position="64"/>
    </location>
</feature>
<accession>A0A8X6MHM6</accession>
<protein>
    <submittedName>
        <fullName evidence="2">Uncharacterized protein</fullName>
    </submittedName>
</protein>
<dbReference type="EMBL" id="BMAW01047059">
    <property type="protein sequence ID" value="GFS58924.1"/>
    <property type="molecule type" value="Genomic_DNA"/>
</dbReference>
<name>A0A8X6MHM6_NEPPI</name>
<comment type="caution">
    <text evidence="2">The sequence shown here is derived from an EMBL/GenBank/DDBJ whole genome shotgun (WGS) entry which is preliminary data.</text>
</comment>
<evidence type="ECO:0000313" key="2">
    <source>
        <dbReference type="EMBL" id="GFS58924.1"/>
    </source>
</evidence>
<dbReference type="AlphaFoldDB" id="A0A8X6MHM6"/>
<sequence length="136" mass="15432">MNMRKNYRYFGDKPNCSIPFAKDIPLHANDSPVERNNSSCPPSSISSDVPVQSTPADENETSDLHLCEDEETAITTGHPWLYEWQPNARLEWIIQLQIPLFKTPTQGLGFFSKFCQVISTREMKEESSSQDCTTST</sequence>
<dbReference type="Proteomes" id="UP000887013">
    <property type="component" value="Unassembled WGS sequence"/>
</dbReference>
<feature type="compositionally biased region" description="Low complexity" evidence="1">
    <location>
        <begin position="38"/>
        <end position="53"/>
    </location>
</feature>
<organism evidence="2 3">
    <name type="scientific">Nephila pilipes</name>
    <name type="common">Giant wood spider</name>
    <name type="synonym">Nephila maculata</name>
    <dbReference type="NCBI Taxonomy" id="299642"/>
    <lineage>
        <taxon>Eukaryota</taxon>
        <taxon>Metazoa</taxon>
        <taxon>Ecdysozoa</taxon>
        <taxon>Arthropoda</taxon>
        <taxon>Chelicerata</taxon>
        <taxon>Arachnida</taxon>
        <taxon>Araneae</taxon>
        <taxon>Araneomorphae</taxon>
        <taxon>Entelegynae</taxon>
        <taxon>Araneoidea</taxon>
        <taxon>Nephilidae</taxon>
        <taxon>Nephila</taxon>
    </lineage>
</organism>
<reference evidence="2" key="1">
    <citation type="submission" date="2020-08" db="EMBL/GenBank/DDBJ databases">
        <title>Multicomponent nature underlies the extraordinary mechanical properties of spider dragline silk.</title>
        <authorList>
            <person name="Kono N."/>
            <person name="Nakamura H."/>
            <person name="Mori M."/>
            <person name="Yoshida Y."/>
            <person name="Ohtoshi R."/>
            <person name="Malay A.D."/>
            <person name="Moran D.A.P."/>
            <person name="Tomita M."/>
            <person name="Numata K."/>
            <person name="Arakawa K."/>
        </authorList>
    </citation>
    <scope>NUCLEOTIDE SEQUENCE</scope>
</reference>